<accession>A0AA42B7R6</accession>
<dbReference type="Proteomes" id="UP001165393">
    <property type="component" value="Unassembled WGS sequence"/>
</dbReference>
<feature type="domain" description="TonB C-terminal" evidence="11">
    <location>
        <begin position="171"/>
        <end position="261"/>
    </location>
</feature>
<reference evidence="12 13" key="1">
    <citation type="journal article" date="2013" name="Antonie Van Leeuwenhoek">
        <title>Echinimonas agarilytica gen. nov., sp. nov., a new gammaproteobacterium isolated from the sea urchin Strongylocentrotus intermedius.</title>
        <authorList>
            <person name="Nedashkovskaya O.I."/>
            <person name="Stenkova A.M."/>
            <person name="Zhukova N.V."/>
            <person name="Van Trappen S."/>
            <person name="Lee J.S."/>
            <person name="Kim S.B."/>
        </authorList>
    </citation>
    <scope>NUCLEOTIDE SEQUENCE [LARGE SCALE GENOMIC DNA]</scope>
    <source>
        <strain evidence="12 13">KMM 6351</strain>
    </source>
</reference>
<comment type="subcellular location">
    <subcellularLocation>
        <location evidence="1">Cell inner membrane</location>
        <topology evidence="1">Single-pass membrane protein</topology>
        <orientation evidence="1">Periplasmic side</orientation>
    </subcellularLocation>
</comment>
<dbReference type="RefSeq" id="WP_251261045.1">
    <property type="nucleotide sequence ID" value="NZ_JAMQGP010000003.1"/>
</dbReference>
<dbReference type="PANTHER" id="PTHR33446">
    <property type="entry name" value="PROTEIN TONB-RELATED"/>
    <property type="match status" value="1"/>
</dbReference>
<comment type="similarity">
    <text evidence="2">Belongs to the TonB family.</text>
</comment>
<dbReference type="Gene3D" id="3.30.1150.10">
    <property type="match status" value="1"/>
</dbReference>
<dbReference type="AlphaFoldDB" id="A0AA42B7R6"/>
<evidence type="ECO:0000256" key="5">
    <source>
        <dbReference type="ARBA" id="ARBA00022519"/>
    </source>
</evidence>
<organism evidence="12 13">
    <name type="scientific">Echinimonas agarilytica</name>
    <dbReference type="NCBI Taxonomy" id="1215918"/>
    <lineage>
        <taxon>Bacteria</taxon>
        <taxon>Pseudomonadati</taxon>
        <taxon>Pseudomonadota</taxon>
        <taxon>Gammaproteobacteria</taxon>
        <taxon>Alteromonadales</taxon>
        <taxon>Echinimonadaceae</taxon>
        <taxon>Echinimonas</taxon>
    </lineage>
</organism>
<evidence type="ECO:0000256" key="1">
    <source>
        <dbReference type="ARBA" id="ARBA00004383"/>
    </source>
</evidence>
<comment type="caution">
    <text evidence="12">The sequence shown here is derived from an EMBL/GenBank/DDBJ whole genome shotgun (WGS) entry which is preliminary data.</text>
</comment>
<dbReference type="InterPro" id="IPR051045">
    <property type="entry name" value="TonB-dependent_transducer"/>
</dbReference>
<dbReference type="Pfam" id="PF03544">
    <property type="entry name" value="TonB_C"/>
    <property type="match status" value="1"/>
</dbReference>
<evidence type="ECO:0000313" key="13">
    <source>
        <dbReference type="Proteomes" id="UP001165393"/>
    </source>
</evidence>
<evidence type="ECO:0000256" key="10">
    <source>
        <dbReference type="SAM" id="MobiDB-lite"/>
    </source>
</evidence>
<evidence type="ECO:0000256" key="8">
    <source>
        <dbReference type="ARBA" id="ARBA00022989"/>
    </source>
</evidence>
<evidence type="ECO:0000256" key="6">
    <source>
        <dbReference type="ARBA" id="ARBA00022692"/>
    </source>
</evidence>
<keyword evidence="8" id="KW-1133">Transmembrane helix</keyword>
<gene>
    <name evidence="12" type="ORF">NAF29_07940</name>
</gene>
<evidence type="ECO:0000259" key="11">
    <source>
        <dbReference type="PROSITE" id="PS52015"/>
    </source>
</evidence>
<evidence type="ECO:0000313" key="12">
    <source>
        <dbReference type="EMBL" id="MCM2679598.1"/>
    </source>
</evidence>
<dbReference type="PROSITE" id="PS52015">
    <property type="entry name" value="TONB_CTD"/>
    <property type="match status" value="1"/>
</dbReference>
<dbReference type="GO" id="GO:0015031">
    <property type="term" value="P:protein transport"/>
    <property type="evidence" value="ECO:0007669"/>
    <property type="project" value="UniProtKB-KW"/>
</dbReference>
<dbReference type="EMBL" id="JAMQGP010000003">
    <property type="protein sequence ID" value="MCM2679598.1"/>
    <property type="molecule type" value="Genomic_DNA"/>
</dbReference>
<keyword evidence="4" id="KW-1003">Cell membrane</keyword>
<dbReference type="GO" id="GO:0098797">
    <property type="term" value="C:plasma membrane protein complex"/>
    <property type="evidence" value="ECO:0007669"/>
    <property type="project" value="TreeGrafter"/>
</dbReference>
<evidence type="ECO:0000256" key="2">
    <source>
        <dbReference type="ARBA" id="ARBA00006555"/>
    </source>
</evidence>
<dbReference type="PANTHER" id="PTHR33446:SF2">
    <property type="entry name" value="PROTEIN TONB"/>
    <property type="match status" value="1"/>
</dbReference>
<keyword evidence="7" id="KW-0653">Protein transport</keyword>
<evidence type="ECO:0000256" key="3">
    <source>
        <dbReference type="ARBA" id="ARBA00022448"/>
    </source>
</evidence>
<dbReference type="NCBIfam" id="TIGR01352">
    <property type="entry name" value="tonB_Cterm"/>
    <property type="match status" value="1"/>
</dbReference>
<dbReference type="SUPFAM" id="SSF74653">
    <property type="entry name" value="TolA/TonB C-terminal domain"/>
    <property type="match status" value="1"/>
</dbReference>
<feature type="region of interest" description="Disordered" evidence="10">
    <location>
        <begin position="123"/>
        <end position="144"/>
    </location>
</feature>
<evidence type="ECO:0000256" key="4">
    <source>
        <dbReference type="ARBA" id="ARBA00022475"/>
    </source>
</evidence>
<dbReference type="GO" id="GO:0031992">
    <property type="term" value="F:energy transducer activity"/>
    <property type="evidence" value="ECO:0007669"/>
    <property type="project" value="TreeGrafter"/>
</dbReference>
<keyword evidence="9" id="KW-0472">Membrane</keyword>
<dbReference type="InterPro" id="IPR006260">
    <property type="entry name" value="TonB/TolA_C"/>
</dbReference>
<keyword evidence="5" id="KW-0997">Cell inner membrane</keyword>
<keyword evidence="3" id="KW-0813">Transport</keyword>
<dbReference type="GO" id="GO:0055085">
    <property type="term" value="P:transmembrane transport"/>
    <property type="evidence" value="ECO:0007669"/>
    <property type="project" value="InterPro"/>
</dbReference>
<proteinExistence type="inferred from homology"/>
<evidence type="ECO:0000256" key="7">
    <source>
        <dbReference type="ARBA" id="ARBA00022927"/>
    </source>
</evidence>
<sequence length="261" mass="28747">MKLDGMVTENAKFEWLGAQATRSDVRVWAFVVAVAIHIGLAMELSVQDTSHVEMLSAPSSLSMHVFQLPSSVSETNDSVEPDVQAMPEPVNQDVEVSEVISPDAYDPIEAVEVIEPDAEIAQQSEPVAEQQNDRQALDEDSPNLDVDADLVPTVLNDTVEPEQDSGLHNEIVTEPSFRTPPQPPVYPRLAQRRGQEGVVWLEIQLDEFGRQLNTIILTSSGVDSLDLAALTAVAQWQFEGRQRGDSRVPSRVQIPINFSLQ</sequence>
<evidence type="ECO:0000256" key="9">
    <source>
        <dbReference type="ARBA" id="ARBA00023136"/>
    </source>
</evidence>
<dbReference type="InterPro" id="IPR037682">
    <property type="entry name" value="TonB_C"/>
</dbReference>
<keyword evidence="13" id="KW-1185">Reference proteome</keyword>
<name>A0AA42B7R6_9GAMM</name>
<keyword evidence="6" id="KW-0812">Transmembrane</keyword>
<protein>
    <submittedName>
        <fullName evidence="12">TonB family protein</fullName>
    </submittedName>
</protein>